<dbReference type="Gene3D" id="3.30.750.24">
    <property type="entry name" value="STAS domain"/>
    <property type="match status" value="1"/>
</dbReference>
<dbReference type="InterPro" id="IPR058548">
    <property type="entry name" value="MlaB-like_STAS"/>
</dbReference>
<dbReference type="SUPFAM" id="SSF52091">
    <property type="entry name" value="SpoIIaa-like"/>
    <property type="match status" value="1"/>
</dbReference>
<evidence type="ECO:0000313" key="3">
    <source>
        <dbReference type="Proteomes" id="UP000194798"/>
    </source>
</evidence>
<organism evidence="2 3">
    <name type="scientific">Thioflexithrix psekupsensis</name>
    <dbReference type="NCBI Taxonomy" id="1570016"/>
    <lineage>
        <taxon>Bacteria</taxon>
        <taxon>Pseudomonadati</taxon>
        <taxon>Pseudomonadota</taxon>
        <taxon>Gammaproteobacteria</taxon>
        <taxon>Thiotrichales</taxon>
        <taxon>Thioflexithrix</taxon>
    </lineage>
</organism>
<gene>
    <name evidence="2" type="ORF">TPSD3_15900</name>
</gene>
<accession>A0A251X599</accession>
<dbReference type="RefSeq" id="WP_086489525.1">
    <property type="nucleotide sequence ID" value="NZ_MSLT01000023.1"/>
</dbReference>
<evidence type="ECO:0000313" key="2">
    <source>
        <dbReference type="EMBL" id="OUD12566.1"/>
    </source>
</evidence>
<keyword evidence="3" id="KW-1185">Reference proteome</keyword>
<dbReference type="Pfam" id="PF13466">
    <property type="entry name" value="STAS_2"/>
    <property type="match status" value="1"/>
</dbReference>
<dbReference type="AlphaFoldDB" id="A0A251X599"/>
<name>A0A251X599_9GAMM</name>
<evidence type="ECO:0000259" key="1">
    <source>
        <dbReference type="Pfam" id="PF13466"/>
    </source>
</evidence>
<dbReference type="Proteomes" id="UP000194798">
    <property type="component" value="Unassembled WGS sequence"/>
</dbReference>
<dbReference type="OrthoDB" id="6199434at2"/>
<dbReference type="InterPro" id="IPR036513">
    <property type="entry name" value="STAS_dom_sf"/>
</dbReference>
<comment type="caution">
    <text evidence="2">The sequence shown here is derived from an EMBL/GenBank/DDBJ whole genome shotgun (WGS) entry which is preliminary data.</text>
</comment>
<protein>
    <recommendedName>
        <fullName evidence="1">MlaB-like STAS domain-containing protein</fullName>
    </recommendedName>
</protein>
<reference evidence="2 3" key="1">
    <citation type="submission" date="2016-12" db="EMBL/GenBank/DDBJ databases">
        <title>Thioflexothrix psekupsii D3 genome sequencing and assembly.</title>
        <authorList>
            <person name="Fomenkov A."/>
            <person name="Vincze T."/>
            <person name="Grabovich M."/>
            <person name="Anton B.P."/>
            <person name="Dubinina G."/>
            <person name="Orlova M."/>
            <person name="Belousova E."/>
            <person name="Roberts R.J."/>
        </authorList>
    </citation>
    <scope>NUCLEOTIDE SEQUENCE [LARGE SCALE GENOMIC DNA]</scope>
    <source>
        <strain evidence="2">D3</strain>
    </source>
</reference>
<proteinExistence type="predicted"/>
<feature type="domain" description="MlaB-like STAS" evidence="1">
    <location>
        <begin position="81"/>
        <end position="154"/>
    </location>
</feature>
<dbReference type="EMBL" id="MSLT01000023">
    <property type="protein sequence ID" value="OUD12566.1"/>
    <property type="molecule type" value="Genomic_DNA"/>
</dbReference>
<sequence length="165" mass="17990">MARKKQSPPMGHNPLAWLAENETHATTANHQEITTENSPLENMLESPVESAIDAANATENQPTTPSPISIETVENKGWTTITLPAVLTLSELSAFHAQLTALIGRRIRLSGKEVTRIDTASLQVLLILMRDAETTVGWLDASPYLCQAAHILGLTHELNLSEFNS</sequence>